<dbReference type="PROSITE" id="PS51257">
    <property type="entry name" value="PROKAR_LIPOPROTEIN"/>
    <property type="match status" value="1"/>
</dbReference>
<dbReference type="EMBL" id="VSSQ01000107">
    <property type="protein sequence ID" value="MPL77448.1"/>
    <property type="molecule type" value="Genomic_DNA"/>
</dbReference>
<protein>
    <submittedName>
        <fullName evidence="1">Uncharacterized protein</fullName>
    </submittedName>
</protein>
<reference evidence="1" key="1">
    <citation type="submission" date="2019-08" db="EMBL/GenBank/DDBJ databases">
        <authorList>
            <person name="Kucharzyk K."/>
            <person name="Murdoch R.W."/>
            <person name="Higgins S."/>
            <person name="Loffler F."/>
        </authorList>
    </citation>
    <scope>NUCLEOTIDE SEQUENCE</scope>
</reference>
<organism evidence="1">
    <name type="scientific">bioreactor metagenome</name>
    <dbReference type="NCBI Taxonomy" id="1076179"/>
    <lineage>
        <taxon>unclassified sequences</taxon>
        <taxon>metagenomes</taxon>
        <taxon>ecological metagenomes</taxon>
    </lineage>
</organism>
<accession>A0A644UEN8</accession>
<evidence type="ECO:0000313" key="1">
    <source>
        <dbReference type="EMBL" id="MPL77448.1"/>
    </source>
</evidence>
<name>A0A644UEN8_9ZZZZ</name>
<gene>
    <name evidence="1" type="ORF">SDC9_23304</name>
</gene>
<dbReference type="AlphaFoldDB" id="A0A644UEN8"/>
<sequence>MKKIAFYSILLSLAAFSFSCGGDDDTNPTKPSSNQTSISNTNVNLKVGETANVVIKNYDSLVFMNNSNIATIEKIDSLNYRIVGRKVGKTFIDLKNVKCNITINRYYAYFRDPNLSWGEGKNIVKSYELRLLKTDEPSSLLYQENNSVCLKYVHYLFSDYKLSSINMYFLPNKTVELNNYLNDYYMQSAQTDPEYDLYESPLPKTDPKFFNVKVKKTPVNFNNADYILITLSNPNFK</sequence>
<comment type="caution">
    <text evidence="1">The sequence shown here is derived from an EMBL/GenBank/DDBJ whole genome shotgun (WGS) entry which is preliminary data.</text>
</comment>
<proteinExistence type="predicted"/>